<comment type="caution">
    <text evidence="3">The sequence shown here is derived from an EMBL/GenBank/DDBJ whole genome shotgun (WGS) entry which is preliminary data.</text>
</comment>
<evidence type="ECO:0000313" key="3">
    <source>
        <dbReference type="EMBL" id="PPJ61919.1"/>
    </source>
</evidence>
<dbReference type="InterPro" id="IPR011067">
    <property type="entry name" value="Plasmid_toxin/cell-grow_inhib"/>
</dbReference>
<keyword evidence="2" id="KW-1277">Toxin-antitoxin system</keyword>
<dbReference type="Gene3D" id="2.30.30.110">
    <property type="match status" value="1"/>
</dbReference>
<evidence type="ECO:0000313" key="4">
    <source>
        <dbReference type="Proteomes" id="UP000239589"/>
    </source>
</evidence>
<dbReference type="GO" id="GO:0016075">
    <property type="term" value="P:rRNA catabolic process"/>
    <property type="evidence" value="ECO:0007669"/>
    <property type="project" value="TreeGrafter"/>
</dbReference>
<dbReference type="InterPro" id="IPR003477">
    <property type="entry name" value="PemK-like"/>
</dbReference>
<evidence type="ECO:0000256" key="1">
    <source>
        <dbReference type="ARBA" id="ARBA00007521"/>
    </source>
</evidence>
<dbReference type="PANTHER" id="PTHR33988">
    <property type="entry name" value="ENDORIBONUCLEASE MAZF-RELATED"/>
    <property type="match status" value="1"/>
</dbReference>
<proteinExistence type="inferred from homology"/>
<dbReference type="GO" id="GO:0006402">
    <property type="term" value="P:mRNA catabolic process"/>
    <property type="evidence" value="ECO:0007669"/>
    <property type="project" value="TreeGrafter"/>
</dbReference>
<keyword evidence="4" id="KW-1185">Reference proteome</keyword>
<dbReference type="SUPFAM" id="SSF50118">
    <property type="entry name" value="Cell growth inhibitor/plasmid maintenance toxic component"/>
    <property type="match status" value="1"/>
</dbReference>
<dbReference type="PANTHER" id="PTHR33988:SF3">
    <property type="entry name" value="ENDORIBONUCLEASE TOXIN CHPB-RELATED"/>
    <property type="match status" value="1"/>
</dbReference>
<name>A0A2S6CQC7_9CYAN</name>
<dbReference type="Proteomes" id="UP000239589">
    <property type="component" value="Unassembled WGS sequence"/>
</dbReference>
<accession>A0A2S6CQC7</accession>
<dbReference type="GO" id="GO:0003677">
    <property type="term" value="F:DNA binding"/>
    <property type="evidence" value="ECO:0007669"/>
    <property type="project" value="InterPro"/>
</dbReference>
<dbReference type="GO" id="GO:0004521">
    <property type="term" value="F:RNA endonuclease activity"/>
    <property type="evidence" value="ECO:0007669"/>
    <property type="project" value="TreeGrafter"/>
</dbReference>
<organism evidence="3 4">
    <name type="scientific">Cuspidothrix issatschenkoi CHARLIE-1</name>
    <dbReference type="NCBI Taxonomy" id="2052836"/>
    <lineage>
        <taxon>Bacteria</taxon>
        <taxon>Bacillati</taxon>
        <taxon>Cyanobacteriota</taxon>
        <taxon>Cyanophyceae</taxon>
        <taxon>Nostocales</taxon>
        <taxon>Aphanizomenonaceae</taxon>
        <taxon>Cuspidothrix</taxon>
    </lineage>
</organism>
<dbReference type="EMBL" id="PGEM01000158">
    <property type="protein sequence ID" value="PPJ61919.1"/>
    <property type="molecule type" value="Genomic_DNA"/>
</dbReference>
<comment type="similarity">
    <text evidence="1">Belongs to the PemK/MazF family.</text>
</comment>
<protein>
    <submittedName>
        <fullName evidence="3">Type II toxin-antitoxin system PemK/MazF family toxin</fullName>
    </submittedName>
</protein>
<dbReference type="RefSeq" id="WP_104389204.1">
    <property type="nucleotide sequence ID" value="NZ_PGEM01000158.1"/>
</dbReference>
<dbReference type="AlphaFoldDB" id="A0A2S6CQC7"/>
<reference evidence="3 4" key="1">
    <citation type="submission" date="2018-02" db="EMBL/GenBank/DDBJ databases">
        <title>Discovery of a pederin family compound in a non-symbiotic bloom-forming cyanobacterium.</title>
        <authorList>
            <person name="Kust A."/>
            <person name="Mares J."/>
            <person name="Jokela J."/>
            <person name="Urajova P."/>
            <person name="Hajek J."/>
            <person name="Saurav K."/>
            <person name="Voracova K."/>
            <person name="Fewer D.P."/>
            <person name="Haapaniemi E."/>
            <person name="Permi P."/>
            <person name="Rehakova K."/>
            <person name="Sivonen K."/>
            <person name="Hrouzek P."/>
        </authorList>
    </citation>
    <scope>NUCLEOTIDE SEQUENCE [LARGE SCALE GENOMIC DNA]</scope>
    <source>
        <strain evidence="3 4">CHARLIE-1</strain>
    </source>
</reference>
<evidence type="ECO:0000256" key="2">
    <source>
        <dbReference type="ARBA" id="ARBA00022649"/>
    </source>
</evidence>
<gene>
    <name evidence="3" type="ORF">CUN59_18370</name>
</gene>
<dbReference type="Pfam" id="PF02452">
    <property type="entry name" value="PemK_toxin"/>
    <property type="match status" value="1"/>
</dbReference>
<dbReference type="OrthoDB" id="9808744at2"/>
<sequence length="128" mass="14188">MTERILQIGDVVTAKFPNQLPSGREQEGFRPAIIVGLPSRLGKLRFPLVFVIPMTTDRGQEWAVNSPDLYMQFSAGVAGLKSPSIALLDQVRAIDISRIVAYRGSLTSEQYTAITQVIQQIIETDQNQ</sequence>